<reference evidence="2" key="1">
    <citation type="submission" date="2019-10" db="EMBL/GenBank/DDBJ databases">
        <title>Complete Genome Sequence of Bradyrhizobium betae type strain PL7HG1T.</title>
        <authorList>
            <person name="Bromfield E.S.P."/>
            <person name="Cloutier S."/>
        </authorList>
    </citation>
    <scope>NUCLEOTIDE SEQUENCE [LARGE SCALE GENOMIC DNA]</scope>
    <source>
        <strain evidence="2">PL7HG1</strain>
    </source>
</reference>
<accession>A0A5P6PBE6</accession>
<dbReference type="KEGG" id="bbet:F8237_24070"/>
<dbReference type="AlphaFoldDB" id="A0A5P6PBE6"/>
<proteinExistence type="predicted"/>
<dbReference type="OrthoDB" id="8433768at2"/>
<organism evidence="1 2">
    <name type="scientific">Bradyrhizobium betae</name>
    <dbReference type="NCBI Taxonomy" id="244734"/>
    <lineage>
        <taxon>Bacteria</taxon>
        <taxon>Pseudomonadati</taxon>
        <taxon>Pseudomonadota</taxon>
        <taxon>Alphaproteobacteria</taxon>
        <taxon>Hyphomicrobiales</taxon>
        <taxon>Nitrobacteraceae</taxon>
        <taxon>Bradyrhizobium</taxon>
    </lineage>
</organism>
<evidence type="ECO:0000313" key="1">
    <source>
        <dbReference type="EMBL" id="QFI75214.1"/>
    </source>
</evidence>
<dbReference type="InterPro" id="IPR019285">
    <property type="entry name" value="DUF2336"/>
</dbReference>
<dbReference type="Proteomes" id="UP000325641">
    <property type="component" value="Chromosome"/>
</dbReference>
<dbReference type="EMBL" id="CP044543">
    <property type="protein sequence ID" value="QFI75214.1"/>
    <property type="molecule type" value="Genomic_DNA"/>
</dbReference>
<dbReference type="Pfam" id="PF10098">
    <property type="entry name" value="DUF2336"/>
    <property type="match status" value="1"/>
</dbReference>
<sequence length="399" mass="44413">MFPEEFGILPAQAGWARQELGRIGVIDMNGAKSLLQDLDDAIARGSDESRAKALWHATDILITGRYSENEISTFGEVIGRLADEIEVAARAQLSELMAGCDHAPLNVIAKLALDDEIDVAGPVLRDSTRIDEKMLVESALTKGQSHLLAIAQRKSIGEAVTDVLVKRGDQEVVTSVARNEGARFSGSGLLHMVRRAEGDSILAEQLGLRKDVPRHIFQQLISKASEDVRRRLESERPEMMSQIQSSVTEVTGDLQSKFGPSSRSYFVAKRVVTTQYRQGNLNQDSISNYARQHRFDEVQIGLSLLSSLPVDVIERAMMDRNREMILVLCKALDFSWDTTMSLLFLGAKDHLITARELHDSEREFGRLKIETSRSVLKFYQSRKTAGADAGRQPELQQVH</sequence>
<evidence type="ECO:0000313" key="2">
    <source>
        <dbReference type="Proteomes" id="UP000325641"/>
    </source>
</evidence>
<gene>
    <name evidence="1" type="ORF">F8237_24070</name>
</gene>
<protein>
    <submittedName>
        <fullName evidence="1">DUF2336 domain-containing protein</fullName>
    </submittedName>
</protein>
<name>A0A5P6PBE6_9BRAD</name>